<dbReference type="EMBL" id="CP003261">
    <property type="protein sequence ID" value="AGK96440.1"/>
    <property type="molecule type" value="Genomic_DNA"/>
</dbReference>
<dbReference type="KEGG" id="cpas:Clopa_1491"/>
<organism evidence="1 2">
    <name type="scientific">Clostridium pasteurianum BC1</name>
    <dbReference type="NCBI Taxonomy" id="86416"/>
    <lineage>
        <taxon>Bacteria</taxon>
        <taxon>Bacillati</taxon>
        <taxon>Bacillota</taxon>
        <taxon>Clostridia</taxon>
        <taxon>Eubacteriales</taxon>
        <taxon>Clostridiaceae</taxon>
        <taxon>Clostridium</taxon>
    </lineage>
</organism>
<dbReference type="AlphaFoldDB" id="R4K9X2"/>
<evidence type="ECO:0000313" key="2">
    <source>
        <dbReference type="Proteomes" id="UP000013523"/>
    </source>
</evidence>
<keyword evidence="2" id="KW-1185">Reference proteome</keyword>
<sequence>MNKKKIITMTEVGDLEKEYKNQIADDKKHNDLNSNLTIFMIDENTNKSAIDPKCSCTCGVTSNCSGTGTAGNSLE</sequence>
<dbReference type="Proteomes" id="UP000013523">
    <property type="component" value="Chromosome"/>
</dbReference>
<accession>R4K9X2</accession>
<dbReference type="PATRIC" id="fig|86416.3.peg.1470"/>
<proteinExistence type="predicted"/>
<gene>
    <name evidence="1" type="ORF">Clopa_1491</name>
</gene>
<name>R4K9X2_CLOPA</name>
<protein>
    <submittedName>
        <fullName evidence="1">Uncharacterized protein</fullName>
    </submittedName>
</protein>
<dbReference type="HOGENOM" id="CLU_2664653_0_0_9"/>
<dbReference type="RefSeq" id="WP_015614762.1">
    <property type="nucleotide sequence ID" value="NC_021182.1"/>
</dbReference>
<reference evidence="1 2" key="1">
    <citation type="submission" date="2012-01" db="EMBL/GenBank/DDBJ databases">
        <title>Complete sequence of chromosome of Clostridium pasteurianum BC1.</title>
        <authorList>
            <consortium name="US DOE Joint Genome Institute"/>
            <person name="Lucas S."/>
            <person name="Han J."/>
            <person name="Lapidus A."/>
            <person name="Cheng J.-F."/>
            <person name="Goodwin L."/>
            <person name="Pitluck S."/>
            <person name="Peters L."/>
            <person name="Mikhailova N."/>
            <person name="Teshima H."/>
            <person name="Detter J.C."/>
            <person name="Han C."/>
            <person name="Tapia R."/>
            <person name="Land M."/>
            <person name="Hauser L."/>
            <person name="Kyrpides N."/>
            <person name="Ivanova N."/>
            <person name="Pagani I."/>
            <person name="Dunn J."/>
            <person name="Taghavi S."/>
            <person name="Francis A."/>
            <person name="van der Lelie D."/>
            <person name="Woyke T."/>
        </authorList>
    </citation>
    <scope>NUCLEOTIDE SEQUENCE [LARGE SCALE GENOMIC DNA]</scope>
    <source>
        <strain evidence="1 2">BC1</strain>
    </source>
</reference>
<evidence type="ECO:0000313" key="1">
    <source>
        <dbReference type="EMBL" id="AGK96440.1"/>
    </source>
</evidence>